<accession>A0A1A6C6F9</accession>
<dbReference type="InterPro" id="IPR023065">
    <property type="entry name" value="Uncharacterised_ApaG"/>
</dbReference>
<dbReference type="EMBL" id="JQSG02000002">
    <property type="protein sequence ID" value="OBS10149.1"/>
    <property type="molecule type" value="Genomic_DNA"/>
</dbReference>
<dbReference type="PANTHER" id="PTHR14289:SF16">
    <property type="entry name" value="POLYMERASE DELTA-INTERACTING PROTEIN 2"/>
    <property type="match status" value="1"/>
</dbReference>
<protein>
    <recommendedName>
        <fullName evidence="1 2">Protein ApaG</fullName>
    </recommendedName>
</protein>
<dbReference type="AlphaFoldDB" id="A0A1A6C6F9"/>
<reference evidence="4 5" key="1">
    <citation type="journal article" date="2014" name="Genome Announc.">
        <title>Draft Genome Sequence of the Iron-Oxidizing, Acidophilic, and Halotolerant 'Thiobacillus prosperus' Type Strain DSM 5130.</title>
        <authorList>
            <person name="Ossandon F.J."/>
            <person name="Cardenas J.P."/>
            <person name="Corbett M."/>
            <person name="Quatrini R."/>
            <person name="Holmes D.S."/>
            <person name="Watkin E."/>
        </authorList>
    </citation>
    <scope>NUCLEOTIDE SEQUENCE [LARGE SCALE GENOMIC DNA]</scope>
    <source>
        <strain evidence="4 5">DSM 5130</strain>
    </source>
</reference>
<comment type="caution">
    <text evidence="4">The sequence shown here is derived from an EMBL/GenBank/DDBJ whole genome shotgun (WGS) entry which is preliminary data.</text>
</comment>
<evidence type="ECO:0000313" key="5">
    <source>
        <dbReference type="Proteomes" id="UP000029273"/>
    </source>
</evidence>
<evidence type="ECO:0000259" key="3">
    <source>
        <dbReference type="PROSITE" id="PS51087"/>
    </source>
</evidence>
<dbReference type="InterPro" id="IPR036767">
    <property type="entry name" value="ApaG_sf"/>
</dbReference>
<dbReference type="InterPro" id="IPR007474">
    <property type="entry name" value="ApaG_domain"/>
</dbReference>
<dbReference type="RefSeq" id="WP_038088415.1">
    <property type="nucleotide sequence ID" value="NZ_JQSG02000002.1"/>
</dbReference>
<proteinExistence type="inferred from homology"/>
<dbReference type="Gene3D" id="2.60.40.1470">
    <property type="entry name" value="ApaG domain"/>
    <property type="match status" value="1"/>
</dbReference>
<dbReference type="PANTHER" id="PTHR14289">
    <property type="entry name" value="F-BOX ONLY PROTEIN 3"/>
    <property type="match status" value="1"/>
</dbReference>
<keyword evidence="5" id="KW-1185">Reference proteome</keyword>
<evidence type="ECO:0000313" key="4">
    <source>
        <dbReference type="EMBL" id="OBS10149.1"/>
    </source>
</evidence>
<dbReference type="OrthoDB" id="9795226at2"/>
<dbReference type="PROSITE" id="PS51087">
    <property type="entry name" value="APAG"/>
    <property type="match status" value="1"/>
</dbReference>
<dbReference type="HAMAP" id="MF_00791">
    <property type="entry name" value="ApaG"/>
    <property type="match status" value="1"/>
</dbReference>
<sequence length="127" mass="13929">MTTTPDYAIEVDVETEYLSGESDPAGNRYVFAYTITILNRGVHPARLLSRHWLITDADGAIQEVRGPGVVGEHPYLRPGEAFRYTSGTQLPTAVGSMQGSYQMIADDGTRFDATIEPFVLAAPRTLH</sequence>
<dbReference type="SUPFAM" id="SSF110069">
    <property type="entry name" value="ApaG-like"/>
    <property type="match status" value="1"/>
</dbReference>
<feature type="domain" description="ApaG" evidence="3">
    <location>
        <begin position="3"/>
        <end position="127"/>
    </location>
</feature>
<evidence type="ECO:0000256" key="2">
    <source>
        <dbReference type="HAMAP-Rule" id="MF_00791"/>
    </source>
</evidence>
<gene>
    <name evidence="2" type="primary">apaG</name>
    <name evidence="4" type="ORF">Thpro_021199</name>
</gene>
<dbReference type="STRING" id="160660.BJI67_04320"/>
<dbReference type="GO" id="GO:0070987">
    <property type="term" value="P:error-free translesion synthesis"/>
    <property type="evidence" value="ECO:0007669"/>
    <property type="project" value="TreeGrafter"/>
</dbReference>
<dbReference type="Proteomes" id="UP000029273">
    <property type="component" value="Unassembled WGS sequence"/>
</dbReference>
<dbReference type="Pfam" id="PF04379">
    <property type="entry name" value="DUF525"/>
    <property type="match status" value="1"/>
</dbReference>
<name>A0A1A6C6F9_9GAMM</name>
<organism evidence="4 5">
    <name type="scientific">Acidihalobacter prosperus</name>
    <dbReference type="NCBI Taxonomy" id="160660"/>
    <lineage>
        <taxon>Bacteria</taxon>
        <taxon>Pseudomonadati</taxon>
        <taxon>Pseudomonadota</taxon>
        <taxon>Gammaproteobacteria</taxon>
        <taxon>Chromatiales</taxon>
        <taxon>Ectothiorhodospiraceae</taxon>
        <taxon>Acidihalobacter</taxon>
    </lineage>
</organism>
<dbReference type="NCBIfam" id="NF003967">
    <property type="entry name" value="PRK05461.1"/>
    <property type="match status" value="1"/>
</dbReference>
<evidence type="ECO:0000256" key="1">
    <source>
        <dbReference type="ARBA" id="ARBA00017693"/>
    </source>
</evidence>